<evidence type="ECO:0000259" key="8">
    <source>
        <dbReference type="PROSITE" id="PS50090"/>
    </source>
</evidence>
<feature type="domain" description="HTH myb-type" evidence="9">
    <location>
        <begin position="10"/>
        <end position="62"/>
    </location>
</feature>
<sequence length="393" mass="42272">MGRSPCCEQDADVKKGPWTPEEDKLLVEYIGKHGHGSWRRLPKLAGLNRCGKSCRLRWTNYLRPDIKRGDFTDDEERLIIHLHATLGNKWSSIATKLKGRTDNEIKNYWNTHLRKKLLSQGIDPVTHRPRTDLLAGLPNLLAAANLGGAAHQLPLDFNAIKLQADAAKFQILQGLLRVLSTATAPPTAAVLPGTDLMTSILGATLAANSAGILGQQQLAGVDLSRLGQYNGNYDNLPPLTNDSCTQQTQPPMSSMSPDSLLNRISSGISGDMLSSPELCHGGDRLSSPELGQGGPSASNMTTSPMAPPPPMVAADDHQCNTNTPSGGGDGMSCEQTPASSTFDGLNLDDIDINDMEGCWAMTDILLAEQCPSWLISSNNASEMYISKNNTSEM</sequence>
<dbReference type="EnsemblPlants" id="OMERI06G00710.2">
    <property type="protein sequence ID" value="OMERI06G00710.2"/>
    <property type="gene ID" value="OMERI06G00710"/>
</dbReference>
<feature type="domain" description="HTH myb-type" evidence="9">
    <location>
        <begin position="63"/>
        <end position="117"/>
    </location>
</feature>
<evidence type="ECO:0000313" key="11">
    <source>
        <dbReference type="Proteomes" id="UP000008021"/>
    </source>
</evidence>
<dbReference type="SUPFAM" id="SSF46689">
    <property type="entry name" value="Homeodomain-like"/>
    <property type="match status" value="1"/>
</dbReference>
<evidence type="ECO:0000256" key="7">
    <source>
        <dbReference type="SAM" id="MobiDB-lite"/>
    </source>
</evidence>
<dbReference type="eggNOG" id="KOG0048">
    <property type="taxonomic scope" value="Eukaryota"/>
</dbReference>
<evidence type="ECO:0000256" key="2">
    <source>
        <dbReference type="ARBA" id="ARBA00022737"/>
    </source>
</evidence>
<comment type="subcellular location">
    <subcellularLocation>
        <location evidence="1">Nucleus</location>
    </subcellularLocation>
</comment>
<organism evidence="10">
    <name type="scientific">Oryza meridionalis</name>
    <dbReference type="NCBI Taxonomy" id="40149"/>
    <lineage>
        <taxon>Eukaryota</taxon>
        <taxon>Viridiplantae</taxon>
        <taxon>Streptophyta</taxon>
        <taxon>Embryophyta</taxon>
        <taxon>Tracheophyta</taxon>
        <taxon>Spermatophyta</taxon>
        <taxon>Magnoliopsida</taxon>
        <taxon>Liliopsida</taxon>
        <taxon>Poales</taxon>
        <taxon>Poaceae</taxon>
        <taxon>BOP clade</taxon>
        <taxon>Oryzoideae</taxon>
        <taxon>Oryzeae</taxon>
        <taxon>Oryzinae</taxon>
        <taxon>Oryza</taxon>
    </lineage>
</organism>
<dbReference type="PANTHER" id="PTHR47994">
    <property type="entry name" value="F14D16.11-RELATED"/>
    <property type="match status" value="1"/>
</dbReference>
<evidence type="ECO:0000256" key="6">
    <source>
        <dbReference type="ARBA" id="ARBA00023242"/>
    </source>
</evidence>
<evidence type="ECO:0000256" key="5">
    <source>
        <dbReference type="ARBA" id="ARBA00023163"/>
    </source>
</evidence>
<dbReference type="CDD" id="cd00167">
    <property type="entry name" value="SANT"/>
    <property type="match status" value="2"/>
</dbReference>
<dbReference type="GO" id="GO:0005634">
    <property type="term" value="C:nucleus"/>
    <property type="evidence" value="ECO:0007669"/>
    <property type="project" value="UniProtKB-SubCell"/>
</dbReference>
<dbReference type="Proteomes" id="UP000008021">
    <property type="component" value="Chromosome 6"/>
</dbReference>
<dbReference type="GO" id="GO:0003677">
    <property type="term" value="F:DNA binding"/>
    <property type="evidence" value="ECO:0007669"/>
    <property type="project" value="UniProtKB-KW"/>
</dbReference>
<name>A0A0E0DVQ9_9ORYZ</name>
<reference evidence="10" key="1">
    <citation type="submission" date="2015-04" db="UniProtKB">
        <authorList>
            <consortium name="EnsemblPlants"/>
        </authorList>
    </citation>
    <scope>IDENTIFICATION</scope>
</reference>
<dbReference type="InterPro" id="IPR001005">
    <property type="entry name" value="SANT/Myb"/>
</dbReference>
<keyword evidence="6" id="KW-0539">Nucleus</keyword>
<evidence type="ECO:0000313" key="10">
    <source>
        <dbReference type="EnsemblPlants" id="OMERI06G00710.2"/>
    </source>
</evidence>
<dbReference type="Gene3D" id="1.10.10.60">
    <property type="entry name" value="Homeodomain-like"/>
    <property type="match status" value="2"/>
</dbReference>
<keyword evidence="4" id="KW-0238">DNA-binding</keyword>
<keyword evidence="5" id="KW-0804">Transcription</keyword>
<feature type="compositionally biased region" description="Low complexity" evidence="7">
    <location>
        <begin position="245"/>
        <end position="257"/>
    </location>
</feature>
<evidence type="ECO:0000256" key="4">
    <source>
        <dbReference type="ARBA" id="ARBA00023125"/>
    </source>
</evidence>
<protein>
    <submittedName>
        <fullName evidence="10">Uncharacterized protein</fullName>
    </submittedName>
</protein>
<feature type="region of interest" description="Disordered" evidence="7">
    <location>
        <begin position="237"/>
        <end position="302"/>
    </location>
</feature>
<dbReference type="FunFam" id="1.10.10.60:FF:000001">
    <property type="entry name" value="MYB-related transcription factor"/>
    <property type="match status" value="1"/>
</dbReference>
<dbReference type="InterPro" id="IPR009057">
    <property type="entry name" value="Homeodomain-like_sf"/>
</dbReference>
<dbReference type="HOGENOM" id="CLU_028567_2_1_1"/>
<keyword evidence="2" id="KW-0677">Repeat</keyword>
<dbReference type="Gramene" id="OMERI06G00710.2">
    <property type="protein sequence ID" value="OMERI06G00710.2"/>
    <property type="gene ID" value="OMERI06G00710"/>
</dbReference>
<evidence type="ECO:0000256" key="1">
    <source>
        <dbReference type="ARBA" id="ARBA00004123"/>
    </source>
</evidence>
<dbReference type="PANTHER" id="PTHR47994:SF5">
    <property type="entry name" value="F14D16.11-RELATED"/>
    <property type="match status" value="1"/>
</dbReference>
<dbReference type="FunFam" id="1.10.10.60:FF:000349">
    <property type="entry name" value="Transcription factor MYB39"/>
    <property type="match status" value="1"/>
</dbReference>
<dbReference type="SMART" id="SM00717">
    <property type="entry name" value="SANT"/>
    <property type="match status" value="2"/>
</dbReference>
<dbReference type="PROSITE" id="PS50090">
    <property type="entry name" value="MYB_LIKE"/>
    <property type="match status" value="2"/>
</dbReference>
<dbReference type="Pfam" id="PF00249">
    <property type="entry name" value="Myb_DNA-binding"/>
    <property type="match status" value="2"/>
</dbReference>
<dbReference type="AlphaFoldDB" id="A0A0E0DVQ9"/>
<dbReference type="InterPro" id="IPR015495">
    <property type="entry name" value="Myb_TF_plants"/>
</dbReference>
<evidence type="ECO:0000259" key="9">
    <source>
        <dbReference type="PROSITE" id="PS51294"/>
    </source>
</evidence>
<keyword evidence="11" id="KW-1185">Reference proteome</keyword>
<reference evidence="10" key="2">
    <citation type="submission" date="2018-05" db="EMBL/GenBank/DDBJ databases">
        <title>OmerRS3 (Oryza meridionalis Reference Sequence Version 3).</title>
        <authorList>
            <person name="Zhang J."/>
            <person name="Kudrna D."/>
            <person name="Lee S."/>
            <person name="Talag J."/>
            <person name="Welchert J."/>
            <person name="Wing R.A."/>
        </authorList>
    </citation>
    <scope>NUCLEOTIDE SEQUENCE [LARGE SCALE GENOMIC DNA]</scope>
    <source>
        <strain evidence="10">cv. OR44</strain>
    </source>
</reference>
<evidence type="ECO:0000256" key="3">
    <source>
        <dbReference type="ARBA" id="ARBA00023015"/>
    </source>
</evidence>
<accession>A0A0E0DVQ9</accession>
<feature type="domain" description="Myb-like" evidence="8">
    <location>
        <begin position="10"/>
        <end position="62"/>
    </location>
</feature>
<feature type="domain" description="Myb-like" evidence="8">
    <location>
        <begin position="63"/>
        <end position="113"/>
    </location>
</feature>
<keyword evidence="3" id="KW-0805">Transcription regulation</keyword>
<dbReference type="PROSITE" id="PS51294">
    <property type="entry name" value="HTH_MYB"/>
    <property type="match status" value="2"/>
</dbReference>
<dbReference type="InterPro" id="IPR017930">
    <property type="entry name" value="Myb_dom"/>
</dbReference>
<proteinExistence type="predicted"/>
<dbReference type="STRING" id="40149.A0A0E0DVQ9"/>